<dbReference type="AlphaFoldDB" id="A0AA88ALG6"/>
<dbReference type="Proteomes" id="UP001187192">
    <property type="component" value="Unassembled WGS sequence"/>
</dbReference>
<sequence length="73" mass="7766">MVPIVEEQLVADSSTRNAILTKRKGKTIASTSTTGRIVRLEIRRAAGGVAVAGHPLPAAELDMVTRLIPDVDM</sequence>
<reference evidence="1" key="1">
    <citation type="submission" date="2023-07" db="EMBL/GenBank/DDBJ databases">
        <title>draft genome sequence of fig (Ficus carica).</title>
        <authorList>
            <person name="Takahashi T."/>
            <person name="Nishimura K."/>
        </authorList>
    </citation>
    <scope>NUCLEOTIDE SEQUENCE</scope>
</reference>
<organism evidence="1 2">
    <name type="scientific">Ficus carica</name>
    <name type="common">Common fig</name>
    <dbReference type="NCBI Taxonomy" id="3494"/>
    <lineage>
        <taxon>Eukaryota</taxon>
        <taxon>Viridiplantae</taxon>
        <taxon>Streptophyta</taxon>
        <taxon>Embryophyta</taxon>
        <taxon>Tracheophyta</taxon>
        <taxon>Spermatophyta</taxon>
        <taxon>Magnoliopsida</taxon>
        <taxon>eudicotyledons</taxon>
        <taxon>Gunneridae</taxon>
        <taxon>Pentapetalae</taxon>
        <taxon>rosids</taxon>
        <taxon>fabids</taxon>
        <taxon>Rosales</taxon>
        <taxon>Moraceae</taxon>
        <taxon>Ficeae</taxon>
        <taxon>Ficus</taxon>
    </lineage>
</organism>
<keyword evidence="2" id="KW-1185">Reference proteome</keyword>
<comment type="caution">
    <text evidence="1">The sequence shown here is derived from an EMBL/GenBank/DDBJ whole genome shotgun (WGS) entry which is preliminary data.</text>
</comment>
<accession>A0AA88ALG6</accession>
<gene>
    <name evidence="1" type="ORF">TIFTF001_024014</name>
</gene>
<evidence type="ECO:0000313" key="2">
    <source>
        <dbReference type="Proteomes" id="UP001187192"/>
    </source>
</evidence>
<protein>
    <submittedName>
        <fullName evidence="1">Uncharacterized protein</fullName>
    </submittedName>
</protein>
<name>A0AA88ALG6_FICCA</name>
<dbReference type="EMBL" id="BTGU01000054">
    <property type="protein sequence ID" value="GMN54889.1"/>
    <property type="molecule type" value="Genomic_DNA"/>
</dbReference>
<proteinExistence type="predicted"/>
<evidence type="ECO:0000313" key="1">
    <source>
        <dbReference type="EMBL" id="GMN54889.1"/>
    </source>
</evidence>